<feature type="domain" description="Histidine kinase" evidence="7">
    <location>
        <begin position="1105"/>
        <end position="1305"/>
    </location>
</feature>
<keyword evidence="11" id="KW-1185">Reference proteome</keyword>
<dbReference type="InterPro" id="IPR000700">
    <property type="entry name" value="PAS-assoc_C"/>
</dbReference>
<evidence type="ECO:0000313" key="10">
    <source>
        <dbReference type="EMBL" id="TGK21207.1"/>
    </source>
</evidence>
<dbReference type="InterPro" id="IPR005467">
    <property type="entry name" value="His_kinase_dom"/>
</dbReference>
<evidence type="ECO:0000259" key="8">
    <source>
        <dbReference type="PROSITE" id="PS50112"/>
    </source>
</evidence>
<dbReference type="SMART" id="SM00065">
    <property type="entry name" value="GAF"/>
    <property type="match status" value="1"/>
</dbReference>
<evidence type="ECO:0000256" key="1">
    <source>
        <dbReference type="ARBA" id="ARBA00000085"/>
    </source>
</evidence>
<dbReference type="EC" id="2.7.13.3" evidence="2"/>
<evidence type="ECO:0000256" key="3">
    <source>
        <dbReference type="ARBA" id="ARBA00022553"/>
    </source>
</evidence>
<dbReference type="OrthoDB" id="2521613at2"/>
<dbReference type="InterPro" id="IPR001610">
    <property type="entry name" value="PAC"/>
</dbReference>
<evidence type="ECO:0000313" key="11">
    <source>
        <dbReference type="Proteomes" id="UP000297855"/>
    </source>
</evidence>
<proteinExistence type="predicted"/>
<comment type="caution">
    <text evidence="10">The sequence shown here is derived from an EMBL/GenBank/DDBJ whole genome shotgun (WGS) entry which is preliminary data.</text>
</comment>
<dbReference type="Pfam" id="PF13188">
    <property type="entry name" value="PAS_8"/>
    <property type="match status" value="1"/>
</dbReference>
<reference evidence="10" key="1">
    <citation type="journal article" date="2019" name="PLoS Negl. Trop. Dis.">
        <title>Revisiting the worldwide diversity of Leptospira species in the environment.</title>
        <authorList>
            <person name="Vincent A.T."/>
            <person name="Schiettekatte O."/>
            <person name="Bourhy P."/>
            <person name="Veyrier F.J."/>
            <person name="Picardeau M."/>
        </authorList>
    </citation>
    <scope>NUCLEOTIDE SEQUENCE [LARGE SCALE GENOMIC DNA]</scope>
    <source>
        <strain evidence="10">SCS5</strain>
    </source>
</reference>
<dbReference type="PANTHER" id="PTHR43304:SF1">
    <property type="entry name" value="PAC DOMAIN-CONTAINING PROTEIN"/>
    <property type="match status" value="1"/>
</dbReference>
<dbReference type="Proteomes" id="UP000297855">
    <property type="component" value="Unassembled WGS sequence"/>
</dbReference>
<evidence type="ECO:0000259" key="9">
    <source>
        <dbReference type="PROSITE" id="PS50113"/>
    </source>
</evidence>
<dbReference type="InterPro" id="IPR003594">
    <property type="entry name" value="HATPase_dom"/>
</dbReference>
<dbReference type="SMART" id="SM00091">
    <property type="entry name" value="PAS"/>
    <property type="match status" value="6"/>
</dbReference>
<keyword evidence="4" id="KW-0808">Transferase</keyword>
<feature type="domain" description="PAS" evidence="8">
    <location>
        <begin position="392"/>
        <end position="449"/>
    </location>
</feature>
<dbReference type="SUPFAM" id="SSF47384">
    <property type="entry name" value="Homodimeric domain of signal transducing histidine kinase"/>
    <property type="match status" value="1"/>
</dbReference>
<dbReference type="SUPFAM" id="SSF55785">
    <property type="entry name" value="PYP-like sensor domain (PAS domain)"/>
    <property type="match status" value="6"/>
</dbReference>
<dbReference type="NCBIfam" id="TIGR00229">
    <property type="entry name" value="sensory_box"/>
    <property type="match status" value="6"/>
</dbReference>
<dbReference type="Pfam" id="PF02518">
    <property type="entry name" value="HATPase_c"/>
    <property type="match status" value="1"/>
</dbReference>
<name>A0A4R9GUE7_9LEPT</name>
<dbReference type="RefSeq" id="WP_135812495.1">
    <property type="nucleotide sequence ID" value="NZ_RQEV01000003.1"/>
</dbReference>
<feature type="domain" description="PAS" evidence="8">
    <location>
        <begin position="7"/>
        <end position="61"/>
    </location>
</feature>
<keyword evidence="6" id="KW-0175">Coiled coil</keyword>
<dbReference type="SUPFAM" id="SSF55874">
    <property type="entry name" value="ATPase domain of HSP90 chaperone/DNA topoisomerase II/histidine kinase"/>
    <property type="match status" value="1"/>
</dbReference>
<organism evidence="10 11">
    <name type="scientific">Leptospira fluminis</name>
    <dbReference type="NCBI Taxonomy" id="2484979"/>
    <lineage>
        <taxon>Bacteria</taxon>
        <taxon>Pseudomonadati</taxon>
        <taxon>Spirochaetota</taxon>
        <taxon>Spirochaetia</taxon>
        <taxon>Leptospirales</taxon>
        <taxon>Leptospiraceae</taxon>
        <taxon>Leptospira</taxon>
    </lineage>
</organism>
<dbReference type="InterPro" id="IPR052162">
    <property type="entry name" value="Sensor_kinase/Photoreceptor"/>
</dbReference>
<accession>A0A4R9GUE7</accession>
<evidence type="ECO:0000259" key="7">
    <source>
        <dbReference type="PROSITE" id="PS50109"/>
    </source>
</evidence>
<dbReference type="GO" id="GO:0000155">
    <property type="term" value="F:phosphorelay sensor kinase activity"/>
    <property type="evidence" value="ECO:0007669"/>
    <property type="project" value="InterPro"/>
</dbReference>
<evidence type="ECO:0000256" key="5">
    <source>
        <dbReference type="ARBA" id="ARBA00022777"/>
    </source>
</evidence>
<sequence>MNPKQFESEFLLQIFEICPEAILLTDLNGTVQKTNQAFLDLFGYSESESLSLNLWDFLRPNAVSLDPEEAIQILELEIPHKNGKPLRVSLKLHVSKPAEEKKKAVCAFFREVIGIGSAESRDLRSTKENWEALKQIFDLNPLPMSISEIDSGKLIDVNERFSQEVGYSLEELIGRETTGLGIWENNERRQEIIERLHKEKSVSNIELLFRRKSGEEFWGLFSAQIIEYKGRPVLLTITSPISERIREEREKRKLLEDMRENQEILDQIIRLNPSAITLSKADGTYLEVNDLFLEYVGKPKEMVLGKTPVELGIYYNLSDREKVLAGLRQDGIVKNLEINMETAEGKIRPVLFSARMLESRGEKKILAIGLDITDIKESRETLESLAKELEKSRELFQRLFQLIPSAVILTDLETRVVVDVNERFLELTKFSREEILGMNTANMGIWDLVPEFRESVYKLLESRTEVTGLESVFKTKDGLPIPVLYSGRIVVLNDRPHVISVCTDISERKKAEEESRRLNEELLFNKDLFEKMFELNPAAVSLSELETGIYRQVNHNYCELIGFPREKVVGKSSLELGIWMTNVDRQALVAELKEKGWTGSIEATIRHSDGTERQVLSGNRVFPVNGKMMLLALLIDITEKKRVESERDEYMAKMLESKELFEQVFEMNPDTITISELSTGRYISVNERFTEMLQYSKEETIGKTSLELGIWTSSVRKEIVDNLNQKGLTREMDVKLVRKDGSMVDVIFSGRVVYLGKSPALIAITRDVTLSKLAAKEKEEQSQRLSRQAKAFLEMATNPEFASGNLDLGAKKICRMASDTLDCDRASIWIFEPRNKETWKMIAGWDRKTGAYSETGSMRVSDFPNFFAAIKTDRFIDAKDAIHDPRTHEFAESYSIPQDITSILDVPIFLRGEVIGVICMEHRGPLREWKGYESQFSVTVAEQITQLLLNAERSAAKTDLEKAVTVRTSELASALDNLRKTQDQLILSEKMAALGQLVAGIAHEINNPLGAISALSGELKAYLNSSADRLEKLGTTLASVNPTLIRSLSDFIRYGIGNKESPASREERRILLKEIKTKLAEFGFENPYYLADRLTDIGMQSALKEFPDLLENPINFPLLDFAIDEIQTYKNVISIRLAVDRTSKIVYALKNYAHIDLGGRKVETDLAENIETVLTIYHNQIKNGVEVELDFPIRPKVPAFPDDLLQVWTNLIYNSLQAMKFKGKIWISIRDSNEDVTVSIKDNGPGIPQDVKAKIFDPFFTTKGPGEGSGLGLDISRRIILKHGGRMEFDSKQGETVFKVILPKS</sequence>
<dbReference type="Gene3D" id="3.30.450.40">
    <property type="match status" value="1"/>
</dbReference>
<dbReference type="EMBL" id="RQEV01000003">
    <property type="protein sequence ID" value="TGK21207.1"/>
    <property type="molecule type" value="Genomic_DNA"/>
</dbReference>
<dbReference type="SMART" id="SM00387">
    <property type="entry name" value="HATPase_c"/>
    <property type="match status" value="1"/>
</dbReference>
<gene>
    <name evidence="10" type="ORF">EHO61_05000</name>
</gene>
<dbReference type="PROSITE" id="PS50109">
    <property type="entry name" value="HIS_KIN"/>
    <property type="match status" value="1"/>
</dbReference>
<dbReference type="PROSITE" id="PS50113">
    <property type="entry name" value="PAC"/>
    <property type="match status" value="2"/>
</dbReference>
<dbReference type="SMART" id="SM00086">
    <property type="entry name" value="PAC"/>
    <property type="match status" value="5"/>
</dbReference>
<dbReference type="InterPro" id="IPR036097">
    <property type="entry name" value="HisK_dim/P_sf"/>
</dbReference>
<dbReference type="InterPro" id="IPR004358">
    <property type="entry name" value="Sig_transdc_His_kin-like_C"/>
</dbReference>
<dbReference type="SUPFAM" id="SSF55781">
    <property type="entry name" value="GAF domain-like"/>
    <property type="match status" value="1"/>
</dbReference>
<comment type="catalytic activity">
    <reaction evidence="1">
        <text>ATP + protein L-histidine = ADP + protein N-phospho-L-histidine.</text>
        <dbReference type="EC" id="2.7.13.3"/>
    </reaction>
</comment>
<evidence type="ECO:0000256" key="6">
    <source>
        <dbReference type="SAM" id="Coils"/>
    </source>
</evidence>
<feature type="domain" description="PAS" evidence="8">
    <location>
        <begin position="657"/>
        <end position="706"/>
    </location>
</feature>
<dbReference type="InterPro" id="IPR036890">
    <property type="entry name" value="HATPase_C_sf"/>
</dbReference>
<protein>
    <recommendedName>
        <fullName evidence="2">histidine kinase</fullName>
        <ecNumber evidence="2">2.7.13.3</ecNumber>
    </recommendedName>
</protein>
<dbReference type="InterPro" id="IPR000014">
    <property type="entry name" value="PAS"/>
</dbReference>
<feature type="domain" description="PAC" evidence="9">
    <location>
        <begin position="334"/>
        <end position="384"/>
    </location>
</feature>
<dbReference type="Gene3D" id="1.10.287.130">
    <property type="match status" value="1"/>
</dbReference>
<dbReference type="CDD" id="cd00082">
    <property type="entry name" value="HisKA"/>
    <property type="match status" value="1"/>
</dbReference>
<keyword evidence="5" id="KW-0418">Kinase</keyword>
<dbReference type="Pfam" id="PF01590">
    <property type="entry name" value="GAF"/>
    <property type="match status" value="1"/>
</dbReference>
<feature type="domain" description="PAS" evidence="8">
    <location>
        <begin position="129"/>
        <end position="199"/>
    </location>
</feature>
<feature type="coiled-coil region" evidence="6">
    <location>
        <begin position="372"/>
        <end position="399"/>
    </location>
</feature>
<evidence type="ECO:0000256" key="2">
    <source>
        <dbReference type="ARBA" id="ARBA00012438"/>
    </source>
</evidence>
<dbReference type="InterPro" id="IPR003661">
    <property type="entry name" value="HisK_dim/P_dom"/>
</dbReference>
<dbReference type="Pfam" id="PF13426">
    <property type="entry name" value="PAS_9"/>
    <property type="match status" value="5"/>
</dbReference>
<dbReference type="Gene3D" id="3.30.450.20">
    <property type="entry name" value="PAS domain"/>
    <property type="match status" value="6"/>
</dbReference>
<dbReference type="PRINTS" id="PR00344">
    <property type="entry name" value="BCTRLSENSOR"/>
</dbReference>
<dbReference type="InterPro" id="IPR029016">
    <property type="entry name" value="GAF-like_dom_sf"/>
</dbReference>
<dbReference type="PROSITE" id="PS50112">
    <property type="entry name" value="PAS"/>
    <property type="match status" value="5"/>
</dbReference>
<dbReference type="InterPro" id="IPR035965">
    <property type="entry name" value="PAS-like_dom_sf"/>
</dbReference>
<dbReference type="PANTHER" id="PTHR43304">
    <property type="entry name" value="PHYTOCHROME-LIKE PROTEIN CPH1"/>
    <property type="match status" value="1"/>
</dbReference>
<keyword evidence="3" id="KW-0597">Phosphoprotein</keyword>
<evidence type="ECO:0000256" key="4">
    <source>
        <dbReference type="ARBA" id="ARBA00022679"/>
    </source>
</evidence>
<dbReference type="Gene3D" id="3.30.565.10">
    <property type="entry name" value="Histidine kinase-like ATPase, C-terminal domain"/>
    <property type="match status" value="1"/>
</dbReference>
<dbReference type="CDD" id="cd00130">
    <property type="entry name" value="PAS"/>
    <property type="match status" value="6"/>
</dbReference>
<feature type="domain" description="PAS" evidence="8">
    <location>
        <begin position="261"/>
        <end position="329"/>
    </location>
</feature>
<dbReference type="InterPro" id="IPR003018">
    <property type="entry name" value="GAF"/>
</dbReference>
<feature type="domain" description="PAC" evidence="9">
    <location>
        <begin position="730"/>
        <end position="780"/>
    </location>
</feature>